<feature type="compositionally biased region" description="Polar residues" evidence="1">
    <location>
        <begin position="255"/>
        <end position="282"/>
    </location>
</feature>
<dbReference type="Proteomes" id="UP000054516">
    <property type="component" value="Unassembled WGS sequence"/>
</dbReference>
<keyword evidence="3" id="KW-1185">Reference proteome</keyword>
<feature type="region of interest" description="Disordered" evidence="1">
    <location>
        <begin position="253"/>
        <end position="282"/>
    </location>
</feature>
<accession>A0A1S8A9N3</accession>
<feature type="region of interest" description="Disordered" evidence="1">
    <location>
        <begin position="547"/>
        <end position="572"/>
    </location>
</feature>
<dbReference type="OrthoDB" id="419770at2759"/>
<dbReference type="AlphaFoldDB" id="A0A1S8A9N3"/>
<evidence type="ECO:0000256" key="1">
    <source>
        <dbReference type="SAM" id="MobiDB-lite"/>
    </source>
</evidence>
<reference evidence="2" key="1">
    <citation type="submission" date="2016-03" db="EMBL/GenBank/DDBJ databases">
        <title>Draft genome sequence of Rosellinia necatrix.</title>
        <authorList>
            <person name="Kanematsu S."/>
        </authorList>
    </citation>
    <scope>NUCLEOTIDE SEQUENCE [LARGE SCALE GENOMIC DNA]</scope>
    <source>
        <strain evidence="2">W97</strain>
    </source>
</reference>
<protein>
    <submittedName>
        <fullName evidence="2">Uncharacterized protein</fullName>
    </submittedName>
</protein>
<feature type="compositionally biased region" description="Low complexity" evidence="1">
    <location>
        <begin position="560"/>
        <end position="572"/>
    </location>
</feature>
<dbReference type="STRING" id="77044.A0A1S8A9N3"/>
<dbReference type="OMA" id="QILNMPF"/>
<feature type="region of interest" description="Disordered" evidence="1">
    <location>
        <begin position="589"/>
        <end position="612"/>
    </location>
</feature>
<name>A0A1S8A9N3_ROSNE</name>
<evidence type="ECO:0000313" key="3">
    <source>
        <dbReference type="Proteomes" id="UP000054516"/>
    </source>
</evidence>
<dbReference type="EMBL" id="DF977491">
    <property type="protein sequence ID" value="GAW26733.1"/>
    <property type="molecule type" value="Genomic_DNA"/>
</dbReference>
<organism evidence="2">
    <name type="scientific">Rosellinia necatrix</name>
    <name type="common">White root-rot fungus</name>
    <dbReference type="NCBI Taxonomy" id="77044"/>
    <lineage>
        <taxon>Eukaryota</taxon>
        <taxon>Fungi</taxon>
        <taxon>Dikarya</taxon>
        <taxon>Ascomycota</taxon>
        <taxon>Pezizomycotina</taxon>
        <taxon>Sordariomycetes</taxon>
        <taxon>Xylariomycetidae</taxon>
        <taxon>Xylariales</taxon>
        <taxon>Xylariaceae</taxon>
        <taxon>Rosellinia</taxon>
    </lineage>
</organism>
<sequence>MASPFPGTTTLSNDLQFRNESQFKTPEPHGLSADEQSLPPLRPRLRLKRRHVSQLNAPTQHFLASIAAADVPIPSVEAVDQEMVDTLPELHVEDFDRADNHRFLTPRIFSPPKTPALDCAPSLTPANYPDWYCDSTWSDSDSESSPDYESSRPSTAFSTQTSASLFSLYSCAADDVSCISPDLEATEFPRDVKSDSLTLNPAQDKPRKAPWTRAMSSHLWSTYMLYLSDPRVTPIRLGKSCIPPHGVCARVARQAQRSWKGSKPQSTSEVRSRSSTPTEQSTKTYIRWPHTGGATRAHLRELCKIKATNKPGRYLSRSPTPFNKAANRRWNRRSTPAQAPLVFSAQDMAMSLALSTSDTMQPHGPLAQLTSSQLPLIPGSESQTDTDESHNPEPIALTPVETCVLEEPFVDTKPQCDSVLLGSPFLAKSYGPSSSSSVAVKVTLPKQPNTVGPRKLLKSPVRLARSRSGTQKRRSAKGHEEKPGRRPSLAAAFFREGSRKAEDPIPIPKTDIRSDAISPPQTAFEVASPTFLENASTSTRQLIVSALSPQTSPSRAARLGSPFSGASSSYSFPNRLSSPNNFSLSALRRPFATVQQPSHPIPDTQAPARSSLASRLAYLDQRLKELRNRGADRRRSQSPL</sequence>
<feature type="region of interest" description="Disordered" evidence="1">
    <location>
        <begin position="445"/>
        <end position="520"/>
    </location>
</feature>
<proteinExistence type="predicted"/>
<feature type="compositionally biased region" description="Polar residues" evidence="1">
    <location>
        <begin position="1"/>
        <end position="24"/>
    </location>
</feature>
<feature type="region of interest" description="Disordered" evidence="1">
    <location>
        <begin position="1"/>
        <end position="42"/>
    </location>
</feature>
<evidence type="ECO:0000313" key="2">
    <source>
        <dbReference type="EMBL" id="GAW26733.1"/>
    </source>
</evidence>
<gene>
    <name evidence="2" type="ORF">SAMD00023353_4600440</name>
</gene>